<dbReference type="OrthoDB" id="8912653at2"/>
<accession>A0A2S2DDX5</accession>
<evidence type="ECO:0000313" key="3">
    <source>
        <dbReference type="Proteomes" id="UP000245820"/>
    </source>
</evidence>
<organism evidence="2 3">
    <name type="scientific">Massilia oculi</name>
    <dbReference type="NCBI Taxonomy" id="945844"/>
    <lineage>
        <taxon>Bacteria</taxon>
        <taxon>Pseudomonadati</taxon>
        <taxon>Pseudomonadota</taxon>
        <taxon>Betaproteobacteria</taxon>
        <taxon>Burkholderiales</taxon>
        <taxon>Oxalobacteraceae</taxon>
        <taxon>Telluria group</taxon>
        <taxon>Massilia</taxon>
    </lineage>
</organism>
<sequence length="223" mass="25125">MEPLRAPWPHGGLLGKAGGAGRHGARTFQRHHYRMRAQRQCAPQGRRTGRRVEAAAKCGLVEEHNVGQRHRIIGRQGVGIQRQHRAGGAGLLGKSRQRRPFMASPLAGRSGPPPHRSSIRPGHHPPESGGRARTKTEFMQLLSRDEFEFRSDEIDDMEIRLPDNGRAALVAVRFRAEMQGANRLRGRYVRLWVLGPDGWRNTMQQSTEIRPLASQREVQALRQ</sequence>
<feature type="region of interest" description="Disordered" evidence="1">
    <location>
        <begin position="78"/>
        <end position="134"/>
    </location>
</feature>
<dbReference type="InterPro" id="IPR032710">
    <property type="entry name" value="NTF2-like_dom_sf"/>
</dbReference>
<proteinExistence type="predicted"/>
<dbReference type="SUPFAM" id="SSF54427">
    <property type="entry name" value="NTF2-like"/>
    <property type="match status" value="1"/>
</dbReference>
<gene>
    <name evidence="2" type="ORF">DIR46_03255</name>
</gene>
<protein>
    <submittedName>
        <fullName evidence="2">Uncharacterized protein</fullName>
    </submittedName>
</protein>
<reference evidence="2 3" key="1">
    <citation type="submission" date="2018-05" db="EMBL/GenBank/DDBJ databases">
        <title>Complete genome sequence of Massilia oculi sp. nov. CCUG 43427T (=DSM 26321T), the type strain of M. oculi, and comparison with genome sequences of other Massilia strains.</title>
        <authorList>
            <person name="Zhu B."/>
        </authorList>
    </citation>
    <scope>NUCLEOTIDE SEQUENCE [LARGE SCALE GENOMIC DNA]</scope>
    <source>
        <strain evidence="2 3">CCUG 43427</strain>
    </source>
</reference>
<feature type="compositionally biased region" description="Gly residues" evidence="1">
    <location>
        <begin position="12"/>
        <end position="22"/>
    </location>
</feature>
<dbReference type="EMBL" id="CP029343">
    <property type="protein sequence ID" value="AWL03560.1"/>
    <property type="molecule type" value="Genomic_DNA"/>
</dbReference>
<evidence type="ECO:0000313" key="2">
    <source>
        <dbReference type="EMBL" id="AWL03560.1"/>
    </source>
</evidence>
<dbReference type="KEGG" id="mtim:DIR46_03255"/>
<evidence type="ECO:0000256" key="1">
    <source>
        <dbReference type="SAM" id="MobiDB-lite"/>
    </source>
</evidence>
<dbReference type="Gene3D" id="3.10.450.50">
    <property type="match status" value="1"/>
</dbReference>
<name>A0A2S2DDX5_9BURK</name>
<feature type="region of interest" description="Disordered" evidence="1">
    <location>
        <begin position="1"/>
        <end position="24"/>
    </location>
</feature>
<dbReference type="AlphaFoldDB" id="A0A2S2DDX5"/>
<dbReference type="Proteomes" id="UP000245820">
    <property type="component" value="Chromosome"/>
</dbReference>
<keyword evidence="3" id="KW-1185">Reference proteome</keyword>